<evidence type="ECO:0000313" key="3">
    <source>
        <dbReference type="Proteomes" id="UP000799441"/>
    </source>
</evidence>
<feature type="region of interest" description="Disordered" evidence="1">
    <location>
        <begin position="380"/>
        <end position="446"/>
    </location>
</feature>
<gene>
    <name evidence="2" type="ORF">K431DRAFT_304765</name>
</gene>
<feature type="compositionally biased region" description="Basic and acidic residues" evidence="1">
    <location>
        <begin position="428"/>
        <end position="446"/>
    </location>
</feature>
<evidence type="ECO:0000256" key="1">
    <source>
        <dbReference type="SAM" id="MobiDB-lite"/>
    </source>
</evidence>
<keyword evidence="3" id="KW-1185">Reference proteome</keyword>
<dbReference type="EMBL" id="MU003805">
    <property type="protein sequence ID" value="KAF2719954.1"/>
    <property type="molecule type" value="Genomic_DNA"/>
</dbReference>
<name>A0A9P4UMT4_9PEZI</name>
<evidence type="ECO:0000313" key="2">
    <source>
        <dbReference type="EMBL" id="KAF2719954.1"/>
    </source>
</evidence>
<feature type="region of interest" description="Disordered" evidence="1">
    <location>
        <begin position="481"/>
        <end position="510"/>
    </location>
</feature>
<reference evidence="2" key="1">
    <citation type="journal article" date="2020" name="Stud. Mycol.">
        <title>101 Dothideomycetes genomes: a test case for predicting lifestyles and emergence of pathogens.</title>
        <authorList>
            <person name="Haridas S."/>
            <person name="Albert R."/>
            <person name="Binder M."/>
            <person name="Bloem J."/>
            <person name="Labutti K."/>
            <person name="Salamov A."/>
            <person name="Andreopoulos B."/>
            <person name="Baker S."/>
            <person name="Barry K."/>
            <person name="Bills G."/>
            <person name="Bluhm B."/>
            <person name="Cannon C."/>
            <person name="Castanera R."/>
            <person name="Culley D."/>
            <person name="Daum C."/>
            <person name="Ezra D."/>
            <person name="Gonzalez J."/>
            <person name="Henrissat B."/>
            <person name="Kuo A."/>
            <person name="Liang C."/>
            <person name="Lipzen A."/>
            <person name="Lutzoni F."/>
            <person name="Magnuson J."/>
            <person name="Mondo S."/>
            <person name="Nolan M."/>
            <person name="Ohm R."/>
            <person name="Pangilinan J."/>
            <person name="Park H.-J."/>
            <person name="Ramirez L."/>
            <person name="Alfaro M."/>
            <person name="Sun H."/>
            <person name="Tritt A."/>
            <person name="Yoshinaga Y."/>
            <person name="Zwiers L.-H."/>
            <person name="Turgeon B."/>
            <person name="Goodwin S."/>
            <person name="Spatafora J."/>
            <person name="Crous P."/>
            <person name="Grigoriev I."/>
        </authorList>
    </citation>
    <scope>NUCLEOTIDE SEQUENCE</scope>
    <source>
        <strain evidence="2">CBS 116435</strain>
    </source>
</reference>
<organism evidence="2 3">
    <name type="scientific">Polychaeton citri CBS 116435</name>
    <dbReference type="NCBI Taxonomy" id="1314669"/>
    <lineage>
        <taxon>Eukaryota</taxon>
        <taxon>Fungi</taxon>
        <taxon>Dikarya</taxon>
        <taxon>Ascomycota</taxon>
        <taxon>Pezizomycotina</taxon>
        <taxon>Dothideomycetes</taxon>
        <taxon>Dothideomycetidae</taxon>
        <taxon>Capnodiales</taxon>
        <taxon>Capnodiaceae</taxon>
        <taxon>Polychaeton</taxon>
    </lineage>
</organism>
<feature type="compositionally biased region" description="Low complexity" evidence="1">
    <location>
        <begin position="493"/>
        <end position="510"/>
    </location>
</feature>
<feature type="compositionally biased region" description="Polar residues" evidence="1">
    <location>
        <begin position="411"/>
        <end position="423"/>
    </location>
</feature>
<sequence>MATHGEPSTCDPLVSTIATFLGSLYNDIVSTISASLGIDNLISELVSVKKTMASLKYTLEETTARRGLDLSQLQSQPYRSQPFQLYTGQRFAPRRHASEPDLKTATARNFTPIEPFNITVIAHKANGPDYYSARAQYDTQSDFNLVSERLVKRLLMMQHRQAVSGDRWCSGFEGEPVQLTHRIKLSWHVSSDMKTRDDVFFVAPNASFDVLFGRNFIYSHGDLASAVPKVLAITSYESRAQARQRAAEEEQVRLAKIAEGLRREQEILGGPHHSFDEDQRPAPADLTLSNEAVSQAGTWTSSSNTLSGRPARIDSSLILRTPASRVSNHATSIPMSRENSGHASQLPEFDASAGAAQNSIADDHHPSYLSSWGADFPVPSHEGRRLPTHDDSTVMSSAVKSHHLSTDDQSHISQDNTEITRPSTGLDGRSEADHSGSEDHDQAQDIGSLDDRQGTLASSQPYTIPQTLTTAAIGNTNAVRERPTSRRTRMMKRFGFSARARASAGEAVHA</sequence>
<feature type="compositionally biased region" description="Polar residues" evidence="1">
    <location>
        <begin position="325"/>
        <end position="343"/>
    </location>
</feature>
<dbReference type="AlphaFoldDB" id="A0A9P4UMT4"/>
<accession>A0A9P4UMT4</accession>
<protein>
    <submittedName>
        <fullName evidence="2">Uncharacterized protein</fullName>
    </submittedName>
</protein>
<feature type="compositionally biased region" description="Basic and acidic residues" evidence="1">
    <location>
        <begin position="381"/>
        <end position="392"/>
    </location>
</feature>
<dbReference type="CDD" id="cd00303">
    <property type="entry name" value="retropepsin_like"/>
    <property type="match status" value="1"/>
</dbReference>
<feature type="region of interest" description="Disordered" evidence="1">
    <location>
        <begin position="325"/>
        <end position="345"/>
    </location>
</feature>
<comment type="caution">
    <text evidence="2">The sequence shown here is derived from an EMBL/GenBank/DDBJ whole genome shotgun (WGS) entry which is preliminary data.</text>
</comment>
<dbReference type="Proteomes" id="UP000799441">
    <property type="component" value="Unassembled WGS sequence"/>
</dbReference>
<proteinExistence type="predicted"/>
<dbReference type="OrthoDB" id="3544869at2759"/>